<dbReference type="InterPro" id="IPR041685">
    <property type="entry name" value="AAA_GajA/Old/RecF-like"/>
</dbReference>
<feature type="domain" description="DUF3696" evidence="1">
    <location>
        <begin position="481"/>
        <end position="524"/>
    </location>
</feature>
<dbReference type="InterPro" id="IPR051396">
    <property type="entry name" value="Bact_Antivir_Def_Nuclease"/>
</dbReference>
<evidence type="ECO:0008006" key="5">
    <source>
        <dbReference type="Google" id="ProtNLM"/>
    </source>
</evidence>
<dbReference type="Pfam" id="PF13175">
    <property type="entry name" value="AAA_15"/>
    <property type="match status" value="1"/>
</dbReference>
<dbReference type="Pfam" id="PF12476">
    <property type="entry name" value="DUF3696"/>
    <property type="match status" value="1"/>
</dbReference>
<evidence type="ECO:0000259" key="2">
    <source>
        <dbReference type="Pfam" id="PF13175"/>
    </source>
</evidence>
<sequence>MNYSYILENFKAIASYQKIPIKPITLIFGPNSSGKSSLIHSLLLVNEAMNTGELDINKTKIGGDSVDIGGFHQYIYGRDINKKVRWGMEIEVGSLTKRLREILHDVNNIRVELLFGIKPSVQNNYEEKPSVLGYLIYTDDEELIELNKNKQGQLKVKKIYENNPVIHRFIEIIVSENTTTNLKEDDIENLKITIRKLRKSIHVLEGSFLPEKITFQHETKNKSLFYPISKGKRIEDLSRSVSLLLPWIISELVGQINESIENEMNKLQYLGPLRSYPPRHFTLLGQGDSNWIANGSNTWEILKKSNEVRDAVNMWLGAENRLKTPYKLIVRDLIDMHQLNTQLNEYFNRVNLQDDGIKEISHLENIVKSIGVKKLKEIILLDKRSNTAVTHRDVGIGISQILPVLVSAYSSIQKNIAIEQPELHLHPALQAELGNVFIEAALGERKNTFILETHSEHLILRIMRRIRETTANKKPETLPGITPEDVSILFVEPLNKNQGSIIRVLELDEEGELLDQWPGGFFEEGFRERFS</sequence>
<dbReference type="InterPro" id="IPR022532">
    <property type="entry name" value="DUF3696"/>
</dbReference>
<protein>
    <recommendedName>
        <fullName evidence="5">AAA domain-containing protein</fullName>
    </recommendedName>
</protein>
<dbReference type="PANTHER" id="PTHR43581">
    <property type="entry name" value="ATP/GTP PHOSPHATASE"/>
    <property type="match status" value="1"/>
</dbReference>
<reference evidence="3 4" key="1">
    <citation type="submission" date="2016-10" db="EMBL/GenBank/DDBJ databases">
        <title>Comparative genomics of Bacillus thuringiensis reveals a path to pathogens against multiple invertebrate hosts.</title>
        <authorList>
            <person name="Zheng J."/>
            <person name="Gao Q."/>
            <person name="Liu H."/>
            <person name="Peng D."/>
            <person name="Ruan L."/>
            <person name="Sun M."/>
        </authorList>
    </citation>
    <scope>NUCLEOTIDE SEQUENCE [LARGE SCALE GENOMIC DNA]</scope>
    <source>
        <strain evidence="3">BGSC 4CE1</strain>
    </source>
</reference>
<dbReference type="Proteomes" id="UP000194911">
    <property type="component" value="Unassembled WGS sequence"/>
</dbReference>
<comment type="caution">
    <text evidence="3">The sequence shown here is derived from an EMBL/GenBank/DDBJ whole genome shotgun (WGS) entry which is preliminary data.</text>
</comment>
<dbReference type="EMBL" id="NFDQ01000056">
    <property type="protein sequence ID" value="OTY75376.1"/>
    <property type="molecule type" value="Genomic_DNA"/>
</dbReference>
<accession>A0A243CWK9</accession>
<dbReference type="SUPFAM" id="SSF52540">
    <property type="entry name" value="P-loop containing nucleoside triphosphate hydrolases"/>
    <property type="match status" value="1"/>
</dbReference>
<gene>
    <name evidence="3" type="ORF">BK749_14130</name>
</gene>
<proteinExistence type="predicted"/>
<evidence type="ECO:0000259" key="1">
    <source>
        <dbReference type="Pfam" id="PF12476"/>
    </source>
</evidence>
<name>A0A243CWK9_BACTU</name>
<feature type="domain" description="Endonuclease GajA/Old nuclease/RecF-like AAA" evidence="2">
    <location>
        <begin position="6"/>
        <end position="459"/>
    </location>
</feature>
<dbReference type="PANTHER" id="PTHR43581:SF4">
    <property type="entry name" value="ATP_GTP PHOSPHATASE"/>
    <property type="match status" value="1"/>
</dbReference>
<dbReference type="InterPro" id="IPR027417">
    <property type="entry name" value="P-loop_NTPase"/>
</dbReference>
<evidence type="ECO:0000313" key="3">
    <source>
        <dbReference type="EMBL" id="OTY75376.1"/>
    </source>
</evidence>
<dbReference type="AlphaFoldDB" id="A0A243CWK9"/>
<dbReference type="Gene3D" id="3.40.50.300">
    <property type="entry name" value="P-loop containing nucleotide triphosphate hydrolases"/>
    <property type="match status" value="1"/>
</dbReference>
<dbReference type="RefSeq" id="WP_001109967.1">
    <property type="nucleotide sequence ID" value="NZ_NFDQ01000056.1"/>
</dbReference>
<organism evidence="3 4">
    <name type="scientific">Bacillus thuringiensis serovar vazensis</name>
    <dbReference type="NCBI Taxonomy" id="180867"/>
    <lineage>
        <taxon>Bacteria</taxon>
        <taxon>Bacillati</taxon>
        <taxon>Bacillota</taxon>
        <taxon>Bacilli</taxon>
        <taxon>Bacillales</taxon>
        <taxon>Bacillaceae</taxon>
        <taxon>Bacillus</taxon>
        <taxon>Bacillus cereus group</taxon>
    </lineage>
</organism>
<evidence type="ECO:0000313" key="4">
    <source>
        <dbReference type="Proteomes" id="UP000194911"/>
    </source>
</evidence>